<evidence type="ECO:0000256" key="6">
    <source>
        <dbReference type="RuleBase" id="RU004504"/>
    </source>
</evidence>
<evidence type="ECO:0000256" key="3">
    <source>
        <dbReference type="ARBA" id="ARBA00012239"/>
    </source>
</evidence>
<dbReference type="Proteomes" id="UP000434223">
    <property type="component" value="Unassembled WGS sequence"/>
</dbReference>
<feature type="domain" description="Aminotransferase class V" evidence="7">
    <location>
        <begin position="2"/>
        <end position="365"/>
    </location>
</feature>
<dbReference type="InterPro" id="IPR016454">
    <property type="entry name" value="Cysteine_dSase"/>
</dbReference>
<comment type="cofactor">
    <cofactor evidence="1 6">
        <name>pyridoxal 5'-phosphate</name>
        <dbReference type="ChEBI" id="CHEBI:597326"/>
    </cofactor>
</comment>
<dbReference type="EMBL" id="WNME01000005">
    <property type="protein sequence ID" value="MUB63481.1"/>
    <property type="molecule type" value="Genomic_DNA"/>
</dbReference>
<evidence type="ECO:0000313" key="10">
    <source>
        <dbReference type="Proteomes" id="UP000434223"/>
    </source>
</evidence>
<dbReference type="EMBL" id="BQNJ01000002">
    <property type="protein sequence ID" value="GKH02184.1"/>
    <property type="molecule type" value="Genomic_DNA"/>
</dbReference>
<evidence type="ECO:0000256" key="2">
    <source>
        <dbReference type="ARBA" id="ARBA00010447"/>
    </source>
</evidence>
<dbReference type="InterPro" id="IPR015422">
    <property type="entry name" value="PyrdxlP-dep_Trfase_small"/>
</dbReference>
<dbReference type="PIRSF" id="PIRSF005572">
    <property type="entry name" value="NifS"/>
    <property type="match status" value="1"/>
</dbReference>
<comment type="catalytic activity">
    <reaction evidence="5">
        <text>(sulfur carrier)-H + L-cysteine = (sulfur carrier)-SH + L-alanine</text>
        <dbReference type="Rhea" id="RHEA:43892"/>
        <dbReference type="Rhea" id="RHEA-COMP:14737"/>
        <dbReference type="Rhea" id="RHEA-COMP:14739"/>
        <dbReference type="ChEBI" id="CHEBI:29917"/>
        <dbReference type="ChEBI" id="CHEBI:35235"/>
        <dbReference type="ChEBI" id="CHEBI:57972"/>
        <dbReference type="ChEBI" id="CHEBI:64428"/>
        <dbReference type="EC" id="2.8.1.7"/>
    </reaction>
</comment>
<evidence type="ECO:0000259" key="7">
    <source>
        <dbReference type="Pfam" id="PF00266"/>
    </source>
</evidence>
<dbReference type="InterPro" id="IPR010969">
    <property type="entry name" value="Cys_dSase-rel_unknwn_funct"/>
</dbReference>
<keyword evidence="4" id="KW-0663">Pyridoxal phosphate</keyword>
<accession>A0A174W790</accession>
<dbReference type="GO" id="GO:0031071">
    <property type="term" value="F:cysteine desulfurase activity"/>
    <property type="evidence" value="ECO:0007669"/>
    <property type="project" value="UniProtKB-EC"/>
</dbReference>
<dbReference type="InterPro" id="IPR000192">
    <property type="entry name" value="Aminotrans_V_dom"/>
</dbReference>
<gene>
    <name evidence="8" type="ORF">CE91St55_41650</name>
    <name evidence="9" type="ORF">GNE07_10445</name>
</gene>
<dbReference type="PANTHER" id="PTHR43586:SF4">
    <property type="entry name" value="ISOPENICILLIN N EPIMERASE"/>
    <property type="match status" value="1"/>
</dbReference>
<evidence type="ECO:0000256" key="1">
    <source>
        <dbReference type="ARBA" id="ARBA00001933"/>
    </source>
</evidence>
<dbReference type="PROSITE" id="PS00595">
    <property type="entry name" value="AA_TRANSFER_CLASS_5"/>
    <property type="match status" value="1"/>
</dbReference>
<dbReference type="InterPro" id="IPR015424">
    <property type="entry name" value="PyrdxlP-dep_Trfase"/>
</dbReference>
<keyword evidence="9" id="KW-0032">Aminotransferase</keyword>
<keyword evidence="9" id="KW-0808">Transferase</keyword>
<reference evidence="9 10" key="1">
    <citation type="submission" date="2019-09" db="EMBL/GenBank/DDBJ databases">
        <title>Draft genome sequencing of Hungatella hathewayi 123Y-2.</title>
        <authorList>
            <person name="Lv Q."/>
            <person name="Li S."/>
        </authorList>
    </citation>
    <scope>NUCLEOTIDE SEQUENCE [LARGE SCALE GENOMIC DNA]</scope>
    <source>
        <strain evidence="9 10">123Y-2</strain>
    </source>
</reference>
<proteinExistence type="inferred from homology"/>
<dbReference type="RefSeq" id="WP_055651248.1">
    <property type="nucleotide sequence ID" value="NZ_BQNJ01000002.1"/>
</dbReference>
<protein>
    <recommendedName>
        <fullName evidence="3">cysteine desulfurase</fullName>
        <ecNumber evidence="3">2.8.1.7</ecNumber>
    </recommendedName>
</protein>
<dbReference type="InterPro" id="IPR015421">
    <property type="entry name" value="PyrdxlP-dep_Trfase_major"/>
</dbReference>
<comment type="caution">
    <text evidence="9">The sequence shown here is derived from an EMBL/GenBank/DDBJ whole genome shotgun (WGS) entry which is preliminary data.</text>
</comment>
<evidence type="ECO:0000313" key="9">
    <source>
        <dbReference type="EMBL" id="MUB63481.1"/>
    </source>
</evidence>
<dbReference type="Gene3D" id="3.90.1150.10">
    <property type="entry name" value="Aspartate Aminotransferase, domain 1"/>
    <property type="match status" value="1"/>
</dbReference>
<dbReference type="SUPFAM" id="SSF53383">
    <property type="entry name" value="PLP-dependent transferases"/>
    <property type="match status" value="1"/>
</dbReference>
<dbReference type="Proteomes" id="UP001055091">
    <property type="component" value="Unassembled WGS sequence"/>
</dbReference>
<dbReference type="OrthoDB" id="9804366at2"/>
<organism evidence="9 10">
    <name type="scientific">Hungatella hathewayi</name>
    <dbReference type="NCBI Taxonomy" id="154046"/>
    <lineage>
        <taxon>Bacteria</taxon>
        <taxon>Bacillati</taxon>
        <taxon>Bacillota</taxon>
        <taxon>Clostridia</taxon>
        <taxon>Lachnospirales</taxon>
        <taxon>Lachnospiraceae</taxon>
        <taxon>Hungatella</taxon>
    </lineage>
</organism>
<dbReference type="GO" id="GO:0008483">
    <property type="term" value="F:transaminase activity"/>
    <property type="evidence" value="ECO:0007669"/>
    <property type="project" value="UniProtKB-KW"/>
</dbReference>
<name>A0A174W790_9FIRM</name>
<evidence type="ECO:0000313" key="8">
    <source>
        <dbReference type="EMBL" id="GKH02184.1"/>
    </source>
</evidence>
<reference evidence="8" key="2">
    <citation type="submission" date="2022-01" db="EMBL/GenBank/DDBJ databases">
        <title>Novel bile acid biosynthetic pathways are enriched in the microbiome of centenarians.</title>
        <authorList>
            <person name="Sato Y."/>
            <person name="Atarashi K."/>
            <person name="Plichta R.D."/>
            <person name="Arai Y."/>
            <person name="Sasajima S."/>
            <person name="Kearney M.S."/>
            <person name="Suda W."/>
            <person name="Takeshita K."/>
            <person name="Sasaki T."/>
            <person name="Okamoto S."/>
            <person name="Skelly N.A."/>
            <person name="Okamura Y."/>
            <person name="Vlamakis H."/>
            <person name="Li Y."/>
            <person name="Tanoue T."/>
            <person name="Takei H."/>
            <person name="Nittono H."/>
            <person name="Narushima S."/>
            <person name="Irie J."/>
            <person name="Itoh H."/>
            <person name="Moriya K."/>
            <person name="Sugiura Y."/>
            <person name="Suematsu M."/>
            <person name="Moritoki N."/>
            <person name="Shibata S."/>
            <person name="Littman R.D."/>
            <person name="Fischbach A.M."/>
            <person name="Uwamino Y."/>
            <person name="Inoue T."/>
            <person name="Honda A."/>
            <person name="Hattori M."/>
            <person name="Murai T."/>
            <person name="Xavier J.R."/>
            <person name="Hirose N."/>
            <person name="Honda K."/>
        </authorList>
    </citation>
    <scope>NUCLEOTIDE SEQUENCE</scope>
    <source>
        <strain evidence="8">CE91-St55</strain>
    </source>
</reference>
<dbReference type="Gene3D" id="3.40.640.10">
    <property type="entry name" value="Type I PLP-dependent aspartate aminotransferase-like (Major domain)"/>
    <property type="match status" value="1"/>
</dbReference>
<evidence type="ECO:0000256" key="4">
    <source>
        <dbReference type="ARBA" id="ARBA00022898"/>
    </source>
</evidence>
<dbReference type="PANTHER" id="PTHR43586">
    <property type="entry name" value="CYSTEINE DESULFURASE"/>
    <property type="match status" value="1"/>
</dbReference>
<dbReference type="EC" id="2.8.1.7" evidence="3"/>
<dbReference type="AlphaFoldDB" id="A0A174W790"/>
<comment type="similarity">
    <text evidence="2">Belongs to the class-V pyridoxal-phosphate-dependent aminotransferase family. Csd subfamily.</text>
</comment>
<dbReference type="InterPro" id="IPR020578">
    <property type="entry name" value="Aminotrans_V_PyrdxlP_BS"/>
</dbReference>
<evidence type="ECO:0000256" key="5">
    <source>
        <dbReference type="ARBA" id="ARBA00050776"/>
    </source>
</evidence>
<dbReference type="NCBIfam" id="TIGR01977">
    <property type="entry name" value="am_tr_V_EF2568"/>
    <property type="match status" value="1"/>
</dbReference>
<sequence length="377" mass="40760">MIYLDNAATSYRKPEAVYQAVLEAMRHMGNSGRGAHGASLDASRQIYAARELLAELFHAGDPSRVAFTSNSTESLNMALFGLFGPGDHVITTMLEHNSVLRPLYALEEAGMELTVLPADQKGCICYGDFEKALRPNTKGIVSTHASNLTGNMVDIGWIGRFCREKKLLYVVDASQTAGVFDINMEEMKIDVLCFTGHKGLLGPQGTGGICVREGIAVRPLIVGGSGVHSYSKTHPADMPAALEAGTLNGHGIAGLYAALCYIRETGMDQIRERELSLMRQFYDGVRAIPGVTVYGDFSGLRAPIVSLNIRDYDSGEVADELAYRYEICTRAGAHCAPLMHRALGTESTGAVRFSMSHFNTEAEIDEAVRAVSEIAAE</sequence>
<dbReference type="Pfam" id="PF00266">
    <property type="entry name" value="Aminotran_5"/>
    <property type="match status" value="1"/>
</dbReference>